<dbReference type="AlphaFoldDB" id="A0A346PTU2"/>
<evidence type="ECO:0000259" key="3">
    <source>
        <dbReference type="Pfam" id="PF26256"/>
    </source>
</evidence>
<dbReference type="KEGG" id="nag:AArcMg_2949"/>
<dbReference type="EMBL" id="CP027033">
    <property type="protein sequence ID" value="AXR82937.1"/>
    <property type="molecule type" value="Genomic_DNA"/>
</dbReference>
<keyword evidence="5" id="KW-1185">Reference proteome</keyword>
<dbReference type="InterPro" id="IPR058373">
    <property type="entry name" value="DUF8060"/>
</dbReference>
<feature type="transmembrane region" description="Helical" evidence="2">
    <location>
        <begin position="73"/>
        <end position="91"/>
    </location>
</feature>
<evidence type="ECO:0000313" key="4">
    <source>
        <dbReference type="EMBL" id="AXR82937.1"/>
    </source>
</evidence>
<proteinExistence type="predicted"/>
<evidence type="ECO:0000256" key="2">
    <source>
        <dbReference type="SAM" id="Phobius"/>
    </source>
</evidence>
<name>A0A346PTU2_9EURY</name>
<sequence>MESTDESSGPDAGQPTHTGNRPRREVDVWRLLAWGALAICSLLAAFALVQLYGSVTEAIDLWVEPRHQPLMHAAFNLVVLLGSLIGISLLVRELN</sequence>
<gene>
    <name evidence="4" type="ORF">AArcMg_2949</name>
</gene>
<feature type="transmembrane region" description="Helical" evidence="2">
    <location>
        <begin position="31"/>
        <end position="53"/>
    </location>
</feature>
<keyword evidence="2" id="KW-1133">Transmembrane helix</keyword>
<evidence type="ECO:0000313" key="5">
    <source>
        <dbReference type="Proteomes" id="UP000258613"/>
    </source>
</evidence>
<dbReference type="Proteomes" id="UP000258613">
    <property type="component" value="Chromosome"/>
</dbReference>
<feature type="region of interest" description="Disordered" evidence="1">
    <location>
        <begin position="1"/>
        <end position="21"/>
    </location>
</feature>
<accession>A0A346PTU2</accession>
<organism evidence="4 5">
    <name type="scientific">Natrarchaeobaculum sulfurireducens</name>
    <dbReference type="NCBI Taxonomy" id="2044521"/>
    <lineage>
        <taxon>Archaea</taxon>
        <taxon>Methanobacteriati</taxon>
        <taxon>Methanobacteriota</taxon>
        <taxon>Stenosarchaea group</taxon>
        <taxon>Halobacteria</taxon>
        <taxon>Halobacteriales</taxon>
        <taxon>Natrialbaceae</taxon>
        <taxon>Natrarchaeobaculum</taxon>
    </lineage>
</organism>
<protein>
    <recommendedName>
        <fullName evidence="3">DUF8060 domain-containing protein</fullName>
    </recommendedName>
</protein>
<keyword evidence="2" id="KW-0472">Membrane</keyword>
<evidence type="ECO:0000256" key="1">
    <source>
        <dbReference type="SAM" id="MobiDB-lite"/>
    </source>
</evidence>
<keyword evidence="2" id="KW-0812">Transmembrane</keyword>
<feature type="domain" description="DUF8060" evidence="3">
    <location>
        <begin position="7"/>
        <end position="94"/>
    </location>
</feature>
<reference evidence="5" key="1">
    <citation type="submission" date="2018-02" db="EMBL/GenBank/DDBJ databases">
        <title>Phenotypic and genomic properties of facultatively anaerobic sulfur-reducing natronoarchaea from hypersaline soda lakes.</title>
        <authorList>
            <person name="Sorokin D.Y."/>
            <person name="Kublanov I.V."/>
            <person name="Roman P."/>
            <person name="Sinninghe Damste J.S."/>
            <person name="Golyshin P.N."/>
            <person name="Rojo D."/>
            <person name="Ciordia S."/>
            <person name="Mena M.D.C."/>
            <person name="Ferrer M."/>
            <person name="Messina E."/>
            <person name="Smedile F."/>
            <person name="La Spada G."/>
            <person name="La Cono V."/>
            <person name="Yakimov M.M."/>
        </authorList>
    </citation>
    <scope>NUCLEOTIDE SEQUENCE [LARGE SCALE GENOMIC DNA]</scope>
    <source>
        <strain evidence="5">AArc-Mg</strain>
    </source>
</reference>
<dbReference type="Pfam" id="PF26256">
    <property type="entry name" value="DUF8060"/>
    <property type="match status" value="1"/>
</dbReference>